<dbReference type="RefSeq" id="XP_049263645.1">
    <property type="nucleotide sequence ID" value="XM_049406881.1"/>
</dbReference>
<evidence type="ECO:0000259" key="1">
    <source>
        <dbReference type="Pfam" id="PF07743"/>
    </source>
</evidence>
<dbReference type="InterPro" id="IPR004640">
    <property type="entry name" value="HscB"/>
</dbReference>
<dbReference type="GO" id="GO:0001671">
    <property type="term" value="F:ATPase activator activity"/>
    <property type="evidence" value="ECO:0007669"/>
    <property type="project" value="InterPro"/>
</dbReference>
<dbReference type="InterPro" id="IPR009073">
    <property type="entry name" value="HscB_oligo_C"/>
</dbReference>
<dbReference type="GO" id="GO:0044571">
    <property type="term" value="P:[2Fe-2S] cluster assembly"/>
    <property type="evidence" value="ECO:0007669"/>
    <property type="project" value="InterPro"/>
</dbReference>
<feature type="domain" description="Co-chaperone HscB C-terminal oligomerisation" evidence="1">
    <location>
        <begin position="147"/>
        <end position="219"/>
    </location>
</feature>
<dbReference type="PANTHER" id="PTHR14021:SF15">
    <property type="entry name" value="IRON-SULFUR CLUSTER CO-CHAPERONE PROTEIN HSCB"/>
    <property type="match status" value="1"/>
</dbReference>
<sequence>MFLQRLIRYPSQLSLLRRYTTNGVRPITSYFQLFPKSFPNGGPPKDSFLINPRQLRREYRELQSENHPDVLIGSSFLSDNRTNDSSKNDFSSVINRGYVTLKNPYTRIAHYIKLNHPDHLDITQDDVSKRIISEHQNKSMEDSLEYKNILMEVLEAHEQLELANSESEFEGLEIENNSRIENSENLIEQVIQEGGSNWDELMMLGIQLKYWVNIQNAIKEWEPGKPVHLTH</sequence>
<dbReference type="Pfam" id="PF07743">
    <property type="entry name" value="HSCB_C"/>
    <property type="match status" value="1"/>
</dbReference>
<keyword evidence="3" id="KW-1185">Reference proteome</keyword>
<dbReference type="AlphaFoldDB" id="A0A8J5QN66"/>
<dbReference type="Proteomes" id="UP000694255">
    <property type="component" value="Unassembled WGS sequence"/>
</dbReference>
<comment type="caution">
    <text evidence="2">The sequence shown here is derived from an EMBL/GenBank/DDBJ whole genome shotgun (WGS) entry which is preliminary data.</text>
</comment>
<organism evidence="2 3">
    <name type="scientific">[Candida] subhashii</name>
    <dbReference type="NCBI Taxonomy" id="561895"/>
    <lineage>
        <taxon>Eukaryota</taxon>
        <taxon>Fungi</taxon>
        <taxon>Dikarya</taxon>
        <taxon>Ascomycota</taxon>
        <taxon>Saccharomycotina</taxon>
        <taxon>Pichiomycetes</taxon>
        <taxon>Debaryomycetaceae</taxon>
        <taxon>Spathaspora</taxon>
    </lineage>
</organism>
<reference evidence="2 3" key="1">
    <citation type="journal article" date="2021" name="DNA Res.">
        <title>Genome analysis of Candida subhashii reveals its hybrid nature and dual mitochondrial genome conformations.</title>
        <authorList>
            <person name="Mixao V."/>
            <person name="Hegedusova E."/>
            <person name="Saus E."/>
            <person name="Pryszcz L.P."/>
            <person name="Cillingova A."/>
            <person name="Nosek J."/>
            <person name="Gabaldon T."/>
        </authorList>
    </citation>
    <scope>NUCLEOTIDE SEQUENCE [LARGE SCALE GENOMIC DNA]</scope>
    <source>
        <strain evidence="2 3">CBS 10753</strain>
    </source>
</reference>
<dbReference type="GO" id="GO:0005739">
    <property type="term" value="C:mitochondrion"/>
    <property type="evidence" value="ECO:0007669"/>
    <property type="project" value="TreeGrafter"/>
</dbReference>
<dbReference type="NCBIfam" id="TIGR00714">
    <property type="entry name" value="hscB"/>
    <property type="match status" value="1"/>
</dbReference>
<dbReference type="GO" id="GO:0051087">
    <property type="term" value="F:protein-folding chaperone binding"/>
    <property type="evidence" value="ECO:0007669"/>
    <property type="project" value="InterPro"/>
</dbReference>
<evidence type="ECO:0000313" key="3">
    <source>
        <dbReference type="Proteomes" id="UP000694255"/>
    </source>
</evidence>
<protein>
    <submittedName>
        <fullName evidence="2">JAC1</fullName>
    </submittedName>
</protein>
<dbReference type="EMBL" id="JAGSYN010000138">
    <property type="protein sequence ID" value="KAG7663413.1"/>
    <property type="molecule type" value="Genomic_DNA"/>
</dbReference>
<evidence type="ECO:0000313" key="2">
    <source>
        <dbReference type="EMBL" id="KAG7663413.1"/>
    </source>
</evidence>
<dbReference type="OrthoDB" id="448954at2759"/>
<gene>
    <name evidence="2" type="ORF">J8A68_003065</name>
</gene>
<proteinExistence type="predicted"/>
<accession>A0A8J5QN66</accession>
<dbReference type="GeneID" id="73469866"/>
<dbReference type="PANTHER" id="PTHR14021">
    <property type="entry name" value="IRON-SULFUR CLUSTER CO-CHAPERONE PROTEIN HSCB"/>
    <property type="match status" value="1"/>
</dbReference>
<name>A0A8J5QN66_9ASCO</name>
<dbReference type="GO" id="GO:0051259">
    <property type="term" value="P:protein complex oligomerization"/>
    <property type="evidence" value="ECO:0007669"/>
    <property type="project" value="InterPro"/>
</dbReference>